<gene>
    <name evidence="3" type="ORF">JT362_11255</name>
</gene>
<protein>
    <recommendedName>
        <fullName evidence="2">GP-PDE domain-containing protein</fullName>
    </recommendedName>
</protein>
<dbReference type="SUPFAM" id="SSF51695">
    <property type="entry name" value="PLC-like phosphodiesterases"/>
    <property type="match status" value="2"/>
</dbReference>
<evidence type="ECO:0000256" key="1">
    <source>
        <dbReference type="SAM" id="SignalP"/>
    </source>
</evidence>
<dbReference type="InterPro" id="IPR030395">
    <property type="entry name" value="GP_PDE_dom"/>
</dbReference>
<dbReference type="PANTHER" id="PTHR46211:SF14">
    <property type="entry name" value="GLYCEROPHOSPHODIESTER PHOSPHODIESTERASE"/>
    <property type="match status" value="1"/>
</dbReference>
<comment type="caution">
    <text evidence="3">The sequence shown here is derived from an EMBL/GenBank/DDBJ whole genome shotgun (WGS) entry which is preliminary data.</text>
</comment>
<feature type="signal peptide" evidence="1">
    <location>
        <begin position="1"/>
        <end position="24"/>
    </location>
</feature>
<evidence type="ECO:0000313" key="4">
    <source>
        <dbReference type="Proteomes" id="UP001156441"/>
    </source>
</evidence>
<proteinExistence type="predicted"/>
<dbReference type="Gene3D" id="3.20.20.190">
    <property type="entry name" value="Phosphatidylinositol (PI) phosphodiesterase"/>
    <property type="match status" value="2"/>
</dbReference>
<name>A0ABT2J766_9PSEU</name>
<evidence type="ECO:0000313" key="3">
    <source>
        <dbReference type="EMBL" id="MCT2583695.1"/>
    </source>
</evidence>
<keyword evidence="1" id="KW-0732">Signal</keyword>
<dbReference type="PANTHER" id="PTHR46211">
    <property type="entry name" value="GLYCEROPHOSPHORYL DIESTER PHOSPHODIESTERASE"/>
    <property type="match status" value="1"/>
</dbReference>
<dbReference type="Pfam" id="PF03009">
    <property type="entry name" value="GDPD"/>
    <property type="match status" value="3"/>
</dbReference>
<sequence>MSRTPGPRLATAALVVSVLAPLVAATPAAAHSAAHPGRGHHAEFDVQAHRGGLGLRSESTLSSFGNALRVGVSTLELDVQITEDGQAVVTHDRVVAGTKCVDTAPATPGDPEFPYVGDYVKDLTLAQVRTLDCGSKRLADRPEQEITPGSRMPLLSEVFALVERYRADDVELNIETKVEAGAPHETAPREQFVQVVAREVRAAGFLRRVTIQSFDWGALMRMREVEPRLPLVALTNYDFLRTGQPGASPWLGGIDIDDFGGDPIRAIRSFGATTFSPVHGFPQGGSVTDPDYRPYVTRDMVRHAHRNGIEVVPWTVNDLPTMRKLVADGVDGIITDYPDRLRRVAAENRFRLPGKYASPFDIQAHRGGRAVRPENTLAAFRNALAMPGVSTLELDTGVTRDGHLVVTHDRAVNGSHCVDTAPAWPGDRDFPYVGDLIHDLTLRQVRTLDCGVKTLPEFPDQVAVPGARIPTLREVFDLVRRGDRDDVRLNIETKISPLVDDTADYRVFTAKLVSAIRSARLTDRATIQSFDWRTIDLARRLDRRIETVALVWQYGPEECRSLADECSLRAVYGDPSVTSPWTGGLDWWRHRDLGRLTRRIGADTVSANWQVHDPDQGRVADPDWYLRQDPAYYHGPSVAELQRRYGLEVVPYTVNDEATMERVIALGVDGLITDDPELLITVAERAGLR</sequence>
<dbReference type="PROSITE" id="PS51704">
    <property type="entry name" value="GP_PDE"/>
    <property type="match status" value="2"/>
</dbReference>
<evidence type="ECO:0000259" key="2">
    <source>
        <dbReference type="PROSITE" id="PS51704"/>
    </source>
</evidence>
<accession>A0ABT2J766</accession>
<feature type="chain" id="PRO_5045406184" description="GP-PDE domain-containing protein" evidence="1">
    <location>
        <begin position="25"/>
        <end position="689"/>
    </location>
</feature>
<organism evidence="3 4">
    <name type="scientific">Actinophytocola gossypii</name>
    <dbReference type="NCBI Taxonomy" id="2812003"/>
    <lineage>
        <taxon>Bacteria</taxon>
        <taxon>Bacillati</taxon>
        <taxon>Actinomycetota</taxon>
        <taxon>Actinomycetes</taxon>
        <taxon>Pseudonocardiales</taxon>
        <taxon>Pseudonocardiaceae</taxon>
    </lineage>
</organism>
<feature type="domain" description="GP-PDE" evidence="2">
    <location>
        <begin position="44"/>
        <end position="345"/>
    </location>
</feature>
<dbReference type="PROSITE" id="PS50007">
    <property type="entry name" value="PIPLC_X_DOMAIN"/>
    <property type="match status" value="1"/>
</dbReference>
<feature type="domain" description="GP-PDE" evidence="2">
    <location>
        <begin position="360"/>
        <end position="683"/>
    </location>
</feature>
<reference evidence="3 4" key="1">
    <citation type="submission" date="2021-02" db="EMBL/GenBank/DDBJ databases">
        <title>Actinophytocola xerophila sp. nov., isolated from soil of cotton cropping field.</title>
        <authorList>
            <person name="Huang R."/>
            <person name="Chen X."/>
            <person name="Ge X."/>
            <person name="Liu W."/>
        </authorList>
    </citation>
    <scope>NUCLEOTIDE SEQUENCE [LARGE SCALE GENOMIC DNA]</scope>
    <source>
        <strain evidence="3 4">S1-96</strain>
    </source>
</reference>
<keyword evidence="4" id="KW-1185">Reference proteome</keyword>
<dbReference type="InterPro" id="IPR017946">
    <property type="entry name" value="PLC-like_Pdiesterase_TIM-brl"/>
</dbReference>
<dbReference type="EMBL" id="JAFFZE010000010">
    <property type="protein sequence ID" value="MCT2583695.1"/>
    <property type="molecule type" value="Genomic_DNA"/>
</dbReference>
<dbReference type="Proteomes" id="UP001156441">
    <property type="component" value="Unassembled WGS sequence"/>
</dbReference>